<dbReference type="PROSITE" id="PS50850">
    <property type="entry name" value="MFS"/>
    <property type="match status" value="1"/>
</dbReference>
<dbReference type="PATRIC" id="fig|345073.21.peg.3063"/>
<feature type="transmembrane region" description="Helical" evidence="8">
    <location>
        <begin position="326"/>
        <end position="346"/>
    </location>
</feature>
<evidence type="ECO:0000256" key="5">
    <source>
        <dbReference type="ARBA" id="ARBA00022692"/>
    </source>
</evidence>
<proteinExistence type="inferred from homology"/>
<feature type="transmembrane region" description="Helical" evidence="8">
    <location>
        <begin position="71"/>
        <end position="89"/>
    </location>
</feature>
<dbReference type="KEGG" id="vcr:VC395_A0304"/>
<keyword evidence="7 8" id="KW-0472">Membrane</keyword>
<feature type="transmembrane region" description="Helical" evidence="8">
    <location>
        <begin position="160"/>
        <end position="178"/>
    </location>
</feature>
<feature type="transmembrane region" description="Helical" evidence="8">
    <location>
        <begin position="130"/>
        <end position="154"/>
    </location>
</feature>
<protein>
    <submittedName>
        <fullName evidence="10">Multidrug resistance protein D</fullName>
    </submittedName>
</protein>
<dbReference type="EMBL" id="CP000626">
    <property type="protein sequence ID" value="ABQ18953.1"/>
    <property type="molecule type" value="Genomic_DNA"/>
</dbReference>
<feature type="transmembrane region" description="Helical" evidence="8">
    <location>
        <begin position="270"/>
        <end position="288"/>
    </location>
</feature>
<name>A0A0H3AF79_VIBC3</name>
<dbReference type="KEGG" id="vco:VC0395_0963"/>
<dbReference type="RefSeq" id="WP_000850833.1">
    <property type="nucleotide sequence ID" value="NC_009456.1"/>
</dbReference>
<evidence type="ECO:0000256" key="3">
    <source>
        <dbReference type="ARBA" id="ARBA00022448"/>
    </source>
</evidence>
<feature type="domain" description="Major facilitator superfamily (MFS) profile" evidence="9">
    <location>
        <begin position="6"/>
        <end position="379"/>
    </location>
</feature>
<feature type="transmembrane region" description="Helical" evidence="8">
    <location>
        <begin position="46"/>
        <end position="64"/>
    </location>
</feature>
<gene>
    <name evidence="10" type="primary">emrD-3</name>
    <name evidence="10" type="ordered locus">VC0395_0963</name>
</gene>
<dbReference type="Pfam" id="PF07690">
    <property type="entry name" value="MFS_1"/>
    <property type="match status" value="1"/>
</dbReference>
<keyword evidence="5 8" id="KW-0812">Transmembrane</keyword>
<comment type="subcellular location">
    <subcellularLocation>
        <location evidence="1">Cell membrane</location>
        <topology evidence="1">Multi-pass membrane protein</topology>
    </subcellularLocation>
</comment>
<organism evidence="10 11">
    <name type="scientific">Vibrio cholerae serotype O1 (strain ATCC 39541 / Classical Ogawa 395 / O395)</name>
    <dbReference type="NCBI Taxonomy" id="345073"/>
    <lineage>
        <taxon>Bacteria</taxon>
        <taxon>Pseudomonadati</taxon>
        <taxon>Pseudomonadota</taxon>
        <taxon>Gammaproteobacteria</taxon>
        <taxon>Vibrionales</taxon>
        <taxon>Vibrionaceae</taxon>
        <taxon>Vibrio</taxon>
    </lineage>
</organism>
<dbReference type="Proteomes" id="UP000000249">
    <property type="component" value="Chromosome 2"/>
</dbReference>
<dbReference type="CDD" id="cd17320">
    <property type="entry name" value="MFS_MdfA_MDR_like"/>
    <property type="match status" value="1"/>
</dbReference>
<evidence type="ECO:0000256" key="8">
    <source>
        <dbReference type="SAM" id="Phobius"/>
    </source>
</evidence>
<dbReference type="eggNOG" id="COG2814">
    <property type="taxonomic scope" value="Bacteria"/>
</dbReference>
<reference evidence="10 11" key="1">
    <citation type="submission" date="2007-03" db="EMBL/GenBank/DDBJ databases">
        <authorList>
            <person name="Heidelberg J."/>
        </authorList>
    </citation>
    <scope>NUCLEOTIDE SEQUENCE [LARGE SCALE GENOMIC DNA]</scope>
    <source>
        <strain evidence="11">ATCC 39541 / Classical Ogawa 395 / O395</strain>
    </source>
</reference>
<dbReference type="Gene3D" id="1.20.1720.10">
    <property type="entry name" value="Multidrug resistance protein D"/>
    <property type="match status" value="1"/>
</dbReference>
<dbReference type="GO" id="GO:0022857">
    <property type="term" value="F:transmembrane transporter activity"/>
    <property type="evidence" value="ECO:0007669"/>
    <property type="project" value="InterPro"/>
</dbReference>
<dbReference type="InterPro" id="IPR036259">
    <property type="entry name" value="MFS_trans_sf"/>
</dbReference>
<evidence type="ECO:0000313" key="11">
    <source>
        <dbReference type="Proteomes" id="UP000000249"/>
    </source>
</evidence>
<sequence>MKTKPSLWLMVIMLMFPQIVETIYSPVLGSIARSFSVSDAQAAQTLSVYFLAFALGVVIWGVLADKWGRRPTMLVGLLIYGSATFIAMQTDSFTILMLARVFSAFGIAVGSVVTQTILRDVFSGHELRKVFSLMGIGISISPVLGMLLGGQLAFAGGHQLVFLALFFIALVLFVYNLCQLPETQQVKPKIALGCLVARMFKDRQVLLSALLVALYNVALFSYYQLGAFIFSDLGLDAEQFGYSGIALGLGSLIGSFLNKTLLAKQVPQRALLLLAALLLIMGTIGVSLTLDSIGFVAAMILVVIAYGMAIPNILSTALVEYKSQAGSAGALFGLLYYLLIGSGLALTGLVQRLGVVLLMCAGITLLATLARSSHIARLP</sequence>
<feature type="transmembrane region" description="Helical" evidence="8">
    <location>
        <begin position="294"/>
        <end position="314"/>
    </location>
</feature>
<dbReference type="InterPro" id="IPR050189">
    <property type="entry name" value="MFS_Efflux_Transporters"/>
</dbReference>
<evidence type="ECO:0000256" key="2">
    <source>
        <dbReference type="ARBA" id="ARBA00006236"/>
    </source>
</evidence>
<dbReference type="GO" id="GO:0005886">
    <property type="term" value="C:plasma membrane"/>
    <property type="evidence" value="ECO:0007669"/>
    <property type="project" value="UniProtKB-SubCell"/>
</dbReference>
<evidence type="ECO:0000259" key="9">
    <source>
        <dbReference type="PROSITE" id="PS50850"/>
    </source>
</evidence>
<dbReference type="FunFam" id="1.20.1720.10:FF:000005">
    <property type="entry name" value="Bcr/CflA family efflux transporter"/>
    <property type="match status" value="1"/>
</dbReference>
<dbReference type="OrthoDB" id="9814303at2"/>
<feature type="transmembrane region" description="Helical" evidence="8">
    <location>
        <begin position="240"/>
        <end position="258"/>
    </location>
</feature>
<feature type="transmembrane region" description="Helical" evidence="8">
    <location>
        <begin position="352"/>
        <end position="370"/>
    </location>
</feature>
<comment type="similarity">
    <text evidence="2">Belongs to the major facilitator superfamily. Bcr/CmlA family.</text>
</comment>
<evidence type="ECO:0000256" key="7">
    <source>
        <dbReference type="ARBA" id="ARBA00023136"/>
    </source>
</evidence>
<dbReference type="InterPro" id="IPR020846">
    <property type="entry name" value="MFS_dom"/>
</dbReference>
<keyword evidence="3" id="KW-0813">Transport</keyword>
<evidence type="ECO:0000313" key="10">
    <source>
        <dbReference type="EMBL" id="ABQ18953.1"/>
    </source>
</evidence>
<accession>A0A0H3AF79</accession>
<feature type="transmembrane region" description="Helical" evidence="8">
    <location>
        <begin position="95"/>
        <end position="118"/>
    </location>
</feature>
<feature type="transmembrane region" description="Helical" evidence="8">
    <location>
        <begin position="205"/>
        <end position="225"/>
    </location>
</feature>
<dbReference type="SUPFAM" id="SSF103473">
    <property type="entry name" value="MFS general substrate transporter"/>
    <property type="match status" value="1"/>
</dbReference>
<dbReference type="PANTHER" id="PTHR43124">
    <property type="entry name" value="PURINE EFFLUX PUMP PBUE"/>
    <property type="match status" value="1"/>
</dbReference>
<keyword evidence="4" id="KW-1003">Cell membrane</keyword>
<dbReference type="InterPro" id="IPR011701">
    <property type="entry name" value="MFS"/>
</dbReference>
<evidence type="ECO:0000256" key="4">
    <source>
        <dbReference type="ARBA" id="ARBA00022475"/>
    </source>
</evidence>
<dbReference type="PANTHER" id="PTHR43124:SF3">
    <property type="entry name" value="CHLORAMPHENICOL EFFLUX PUMP RV0191"/>
    <property type="match status" value="1"/>
</dbReference>
<keyword evidence="6 8" id="KW-1133">Transmembrane helix</keyword>
<dbReference type="AlphaFoldDB" id="A0A0H3AF79"/>
<evidence type="ECO:0000256" key="1">
    <source>
        <dbReference type="ARBA" id="ARBA00004651"/>
    </source>
</evidence>
<evidence type="ECO:0000256" key="6">
    <source>
        <dbReference type="ARBA" id="ARBA00022989"/>
    </source>
</evidence>